<dbReference type="GO" id="GO:0042391">
    <property type="term" value="P:regulation of membrane potential"/>
    <property type="evidence" value="ECO:0007669"/>
    <property type="project" value="UniProtKB-ARBA"/>
</dbReference>
<keyword evidence="16" id="KW-1185">Reference proteome</keyword>
<evidence type="ECO:0000256" key="2">
    <source>
        <dbReference type="ARBA" id="ARBA00004760"/>
    </source>
</evidence>
<dbReference type="GO" id="GO:0006914">
    <property type="term" value="P:autophagy"/>
    <property type="evidence" value="ECO:0007669"/>
    <property type="project" value="UniProtKB-ARBA"/>
</dbReference>
<evidence type="ECO:0000313" key="15">
    <source>
        <dbReference type="EMBL" id="CAD7653306.1"/>
    </source>
</evidence>
<dbReference type="InterPro" id="IPR033453">
    <property type="entry name" value="Glyco_hydro_30_TIM-barrel"/>
</dbReference>
<protein>
    <recommendedName>
        <fullName evidence="5 12">Glucosylceramidase</fullName>
        <ecNumber evidence="5 12">3.2.1.45</ecNumber>
    </recommendedName>
</protein>
<dbReference type="EC" id="3.2.1.45" evidence="5 12"/>
<comment type="catalytic activity">
    <reaction evidence="1">
        <text>a beta-D-glucosyl-(1&lt;-&gt;1')-N-acylsphing-4-enine + H2O = an N-acylsphing-4-enine + D-glucose</text>
        <dbReference type="Rhea" id="RHEA:13269"/>
        <dbReference type="ChEBI" id="CHEBI:4167"/>
        <dbReference type="ChEBI" id="CHEBI:15377"/>
        <dbReference type="ChEBI" id="CHEBI:22801"/>
        <dbReference type="ChEBI" id="CHEBI:52639"/>
        <dbReference type="EC" id="3.2.1.45"/>
    </reaction>
    <physiologicalReaction direction="left-to-right" evidence="1">
        <dbReference type="Rhea" id="RHEA:13270"/>
    </physiologicalReaction>
</comment>
<evidence type="ECO:0000256" key="10">
    <source>
        <dbReference type="ARBA" id="ARBA00050474"/>
    </source>
</evidence>
<keyword evidence="8 12" id="KW-0746">Sphingolipid metabolism</keyword>
<dbReference type="Proteomes" id="UP000728032">
    <property type="component" value="Unassembled WGS sequence"/>
</dbReference>
<evidence type="ECO:0000256" key="4">
    <source>
        <dbReference type="ARBA" id="ARBA00005382"/>
    </source>
</evidence>
<evidence type="ECO:0000256" key="1">
    <source>
        <dbReference type="ARBA" id="ARBA00001013"/>
    </source>
</evidence>
<proteinExistence type="inferred from homology"/>
<feature type="domain" description="Glycosyl hydrolase family 30 TIM-barrel" evidence="13">
    <location>
        <begin position="90"/>
        <end position="440"/>
    </location>
</feature>
<evidence type="ECO:0000256" key="6">
    <source>
        <dbReference type="ARBA" id="ARBA00022729"/>
    </source>
</evidence>
<dbReference type="InterPro" id="IPR033452">
    <property type="entry name" value="GH30_C"/>
</dbReference>
<comment type="catalytic activity">
    <reaction evidence="11">
        <text>an N-acyl-1-beta-D-glucosyl-15-methylhexadecasphing-4-enine + H2O = an N-acyl-15-methylhexadecasphing-4-enine + D-glucose</text>
        <dbReference type="Rhea" id="RHEA:34755"/>
        <dbReference type="ChEBI" id="CHEBI:4167"/>
        <dbReference type="ChEBI" id="CHEBI:15377"/>
        <dbReference type="ChEBI" id="CHEBI:70815"/>
        <dbReference type="ChEBI" id="CHEBI:70846"/>
    </reaction>
    <physiologicalReaction direction="left-to-right" evidence="11">
        <dbReference type="Rhea" id="RHEA:34756"/>
    </physiologicalReaction>
</comment>
<evidence type="ECO:0000256" key="12">
    <source>
        <dbReference type="RuleBase" id="RU361188"/>
    </source>
</evidence>
<evidence type="ECO:0000256" key="7">
    <source>
        <dbReference type="ARBA" id="ARBA00022801"/>
    </source>
</evidence>
<dbReference type="GO" id="GO:0016758">
    <property type="term" value="F:hexosyltransferase activity"/>
    <property type="evidence" value="ECO:0007669"/>
    <property type="project" value="UniProtKB-ARBA"/>
</dbReference>
<gene>
    <name evidence="15" type="ORF">ONB1V03_LOCUS9963</name>
</gene>
<dbReference type="Pfam" id="PF02055">
    <property type="entry name" value="Glyco_hydro_30"/>
    <property type="match status" value="1"/>
</dbReference>
<dbReference type="PRINTS" id="PR00843">
    <property type="entry name" value="GLHYDRLASE30"/>
</dbReference>
<dbReference type="SUPFAM" id="SSF51445">
    <property type="entry name" value="(Trans)glycosidases"/>
    <property type="match status" value="1"/>
</dbReference>
<evidence type="ECO:0000259" key="14">
    <source>
        <dbReference type="Pfam" id="PF17189"/>
    </source>
</evidence>
<evidence type="ECO:0000256" key="5">
    <source>
        <dbReference type="ARBA" id="ARBA00012658"/>
    </source>
</evidence>
<dbReference type="PANTHER" id="PTHR11069:SF23">
    <property type="entry name" value="LYSOSOMAL ACID GLUCOSYLCERAMIDASE"/>
    <property type="match status" value="1"/>
</dbReference>
<dbReference type="EMBL" id="OC921334">
    <property type="protein sequence ID" value="CAD7653306.1"/>
    <property type="molecule type" value="Genomic_DNA"/>
</dbReference>
<dbReference type="GO" id="GO:0016241">
    <property type="term" value="P:regulation of macroautophagy"/>
    <property type="evidence" value="ECO:0007669"/>
    <property type="project" value="UniProtKB-ARBA"/>
</dbReference>
<dbReference type="GO" id="GO:0010605">
    <property type="term" value="P:negative regulation of macromolecule metabolic process"/>
    <property type="evidence" value="ECO:0007669"/>
    <property type="project" value="UniProtKB-ARBA"/>
</dbReference>
<dbReference type="AlphaFoldDB" id="A0A7R9M4B5"/>
<keyword evidence="9 12" id="KW-0443">Lipid metabolism</keyword>
<organism evidence="15">
    <name type="scientific">Oppiella nova</name>
    <dbReference type="NCBI Taxonomy" id="334625"/>
    <lineage>
        <taxon>Eukaryota</taxon>
        <taxon>Metazoa</taxon>
        <taxon>Ecdysozoa</taxon>
        <taxon>Arthropoda</taxon>
        <taxon>Chelicerata</taxon>
        <taxon>Arachnida</taxon>
        <taxon>Acari</taxon>
        <taxon>Acariformes</taxon>
        <taxon>Sarcoptiformes</taxon>
        <taxon>Oribatida</taxon>
        <taxon>Brachypylina</taxon>
        <taxon>Oppioidea</taxon>
        <taxon>Oppiidae</taxon>
        <taxon>Oppiella</taxon>
    </lineage>
</organism>
<keyword evidence="12" id="KW-0326">Glycosidase</keyword>
<evidence type="ECO:0000256" key="9">
    <source>
        <dbReference type="ARBA" id="ARBA00023098"/>
    </source>
</evidence>
<dbReference type="GO" id="GO:0030163">
    <property type="term" value="P:protein catabolic process"/>
    <property type="evidence" value="ECO:0007669"/>
    <property type="project" value="UniProtKB-ARBA"/>
</dbReference>
<name>A0A7R9M4B5_9ACAR</name>
<dbReference type="SUPFAM" id="SSF51011">
    <property type="entry name" value="Glycosyl hydrolase domain"/>
    <property type="match status" value="2"/>
</dbReference>
<feature type="domain" description="Glycosyl hydrolase family 30 beta sandwich" evidence="14">
    <location>
        <begin position="443"/>
        <end position="507"/>
    </location>
</feature>
<comment type="pathway">
    <text evidence="2">Lipid metabolism; sphingolipid metabolism.</text>
</comment>
<dbReference type="PANTHER" id="PTHR11069">
    <property type="entry name" value="GLUCOSYLCERAMIDASE"/>
    <property type="match status" value="1"/>
</dbReference>
<dbReference type="OrthoDB" id="2160638at2759"/>
<dbReference type="InterPro" id="IPR001139">
    <property type="entry name" value="Glyco_hydro_30"/>
</dbReference>
<dbReference type="GO" id="GO:0007040">
    <property type="term" value="P:lysosome organization"/>
    <property type="evidence" value="ECO:0007669"/>
    <property type="project" value="UniProtKB-ARBA"/>
</dbReference>
<evidence type="ECO:0000256" key="3">
    <source>
        <dbReference type="ARBA" id="ARBA00004991"/>
    </source>
</evidence>
<dbReference type="Gene3D" id="3.20.20.80">
    <property type="entry name" value="Glycosidases"/>
    <property type="match status" value="1"/>
</dbReference>
<dbReference type="Pfam" id="PF17189">
    <property type="entry name" value="Glyco_hydro_30C"/>
    <property type="match status" value="1"/>
</dbReference>
<dbReference type="InterPro" id="IPR017853">
    <property type="entry name" value="GH"/>
</dbReference>
<keyword evidence="6" id="KW-0732">Signal</keyword>
<accession>A0A7R9M4B5</accession>
<dbReference type="GO" id="GO:0005764">
    <property type="term" value="C:lysosome"/>
    <property type="evidence" value="ECO:0007669"/>
    <property type="project" value="UniProtKB-ARBA"/>
</dbReference>
<keyword evidence="7 12" id="KW-0378">Hydrolase</keyword>
<dbReference type="FunFam" id="3.20.20.80:FF:000030">
    <property type="entry name" value="Lysosomal acid glucosylceramidase"/>
    <property type="match status" value="1"/>
</dbReference>
<dbReference type="GO" id="GO:0006066">
    <property type="term" value="P:alcohol metabolic process"/>
    <property type="evidence" value="ECO:0007669"/>
    <property type="project" value="UniProtKB-ARBA"/>
</dbReference>
<comment type="pathway">
    <text evidence="3">Sphingolipid metabolism.</text>
</comment>
<dbReference type="GO" id="GO:0006680">
    <property type="term" value="P:glucosylceramide catabolic process"/>
    <property type="evidence" value="ECO:0007669"/>
    <property type="project" value="TreeGrafter"/>
</dbReference>
<evidence type="ECO:0000313" key="16">
    <source>
        <dbReference type="Proteomes" id="UP000728032"/>
    </source>
</evidence>
<dbReference type="EMBL" id="CAJPVJ010006509">
    <property type="protein sequence ID" value="CAG2170493.1"/>
    <property type="molecule type" value="Genomic_DNA"/>
</dbReference>
<reference evidence="15" key="1">
    <citation type="submission" date="2020-11" db="EMBL/GenBank/DDBJ databases">
        <authorList>
            <person name="Tran Van P."/>
        </authorList>
    </citation>
    <scope>NUCLEOTIDE SEQUENCE</scope>
</reference>
<dbReference type="GO" id="GO:0032006">
    <property type="term" value="P:regulation of TOR signaling"/>
    <property type="evidence" value="ECO:0007669"/>
    <property type="project" value="UniProtKB-ARBA"/>
</dbReference>
<feature type="non-terminal residue" evidence="15">
    <location>
        <position position="511"/>
    </location>
</feature>
<dbReference type="GO" id="GO:0051246">
    <property type="term" value="P:regulation of protein metabolic process"/>
    <property type="evidence" value="ECO:0007669"/>
    <property type="project" value="UniProtKB-ARBA"/>
</dbReference>
<dbReference type="GO" id="GO:0005774">
    <property type="term" value="C:vacuolar membrane"/>
    <property type="evidence" value="ECO:0007669"/>
    <property type="project" value="UniProtKB-ARBA"/>
</dbReference>
<dbReference type="GO" id="GO:0004348">
    <property type="term" value="F:glucosylceramidase activity"/>
    <property type="evidence" value="ECO:0007669"/>
    <property type="project" value="UniProtKB-EC"/>
</dbReference>
<evidence type="ECO:0000259" key="13">
    <source>
        <dbReference type="Pfam" id="PF02055"/>
    </source>
</evidence>
<sequence>NLRQLCVHRDYGNGATVCVCNQTYCDDLRPITRTPAGVVKLYETSKSGDRFAETELQFLTSVVNSTANEPSVASKSVTIQLDRNILYQKIIGFGGAFTDSAGLNIQSLPHEMQRRLLSDYFSANGIEYSLGRIPIGGSDFSTHPYTYDDVNGDFTLDHFALTAEDLDYKIPYIKMAQELSANEIKLYGSPWSSPAWMKTNKKINNGGFLIGEPGNKYYQTFANYFVKFLDAYSKRNITMWGITIENEPNAGFNSKYLWNSLGFSPELQRDFIKLDLGPTLAKAGYGIDKLKVMINDDQRPTVSEWARVILSDKKAAKYVSGSAFHWYESTPENIAQLDLAHNQFPDYFLLASEACEEWKGRTEKVSLGNWHTFDRYANDIITDLNHWTAGWTDWNLALDLEGGPNWVGNFVDSPIIINQTSAEYYKQPFFYALGHFSKFLSPDSVRIGVNTGANELNELEVTAFRRTDNSTVLIVYNRNDEPIDLSINDINCGSVNSRIKAYSLQTYIWFD</sequence>
<evidence type="ECO:0000256" key="11">
    <source>
        <dbReference type="ARBA" id="ARBA00051345"/>
    </source>
</evidence>
<dbReference type="GO" id="GO:0008202">
    <property type="term" value="P:steroid metabolic process"/>
    <property type="evidence" value="ECO:0007669"/>
    <property type="project" value="UniProtKB-ARBA"/>
</dbReference>
<evidence type="ECO:0000256" key="8">
    <source>
        <dbReference type="ARBA" id="ARBA00022919"/>
    </source>
</evidence>
<comment type="catalytic activity">
    <reaction evidence="10">
        <text>a beta-D-glucosylceramide + H2O = an N-acyl-sphingoid base + D-glucose</text>
        <dbReference type="Rhea" id="RHEA:81447"/>
        <dbReference type="ChEBI" id="CHEBI:4167"/>
        <dbReference type="ChEBI" id="CHEBI:15377"/>
        <dbReference type="ChEBI" id="CHEBI:83264"/>
        <dbReference type="ChEBI" id="CHEBI:83273"/>
    </reaction>
    <physiologicalReaction direction="left-to-right" evidence="10">
        <dbReference type="Rhea" id="RHEA:81448"/>
    </physiologicalReaction>
</comment>
<comment type="similarity">
    <text evidence="4 12">Belongs to the glycosyl hydrolase 30 family.</text>
</comment>
<dbReference type="GO" id="GO:0005102">
    <property type="term" value="F:signaling receptor binding"/>
    <property type="evidence" value="ECO:0007669"/>
    <property type="project" value="UniProtKB-ARBA"/>
</dbReference>